<evidence type="ECO:0000313" key="2">
    <source>
        <dbReference type="EMBL" id="EQD41655.1"/>
    </source>
</evidence>
<keyword evidence="2" id="KW-0436">Ligase</keyword>
<name>T1AI49_9ZZZZ</name>
<keyword evidence="2" id="KW-0030">Aminoacyl-tRNA synthetase</keyword>
<dbReference type="GO" id="GO:0006420">
    <property type="term" value="P:arginyl-tRNA aminoacylation"/>
    <property type="evidence" value="ECO:0007669"/>
    <property type="project" value="InterPro"/>
</dbReference>
<dbReference type="PANTHER" id="PTHR11956:SF5">
    <property type="entry name" value="ARGININE--TRNA LIGASE, CYTOPLASMIC"/>
    <property type="match status" value="1"/>
</dbReference>
<dbReference type="SUPFAM" id="SSF52374">
    <property type="entry name" value="Nucleotidylyl transferase"/>
    <property type="match status" value="1"/>
</dbReference>
<reference evidence="2" key="2">
    <citation type="journal article" date="2014" name="ISME J.">
        <title>Microbial stratification in low pH oxic and suboxic macroscopic growths along an acid mine drainage.</title>
        <authorList>
            <person name="Mendez-Garcia C."/>
            <person name="Mesa V."/>
            <person name="Sprenger R.R."/>
            <person name="Richter M."/>
            <person name="Diez M.S."/>
            <person name="Solano J."/>
            <person name="Bargiela R."/>
            <person name="Golyshina O.V."/>
            <person name="Manteca A."/>
            <person name="Ramos J.L."/>
            <person name="Gallego J.R."/>
            <person name="Llorente I."/>
            <person name="Martins Dos Santos V.A."/>
            <person name="Jensen O.N."/>
            <person name="Pelaez A.I."/>
            <person name="Sanchez J."/>
            <person name="Ferrer M."/>
        </authorList>
    </citation>
    <scope>NUCLEOTIDE SEQUENCE</scope>
</reference>
<dbReference type="AlphaFoldDB" id="T1AI49"/>
<gene>
    <name evidence="2" type="ORF">B1B_14436</name>
</gene>
<dbReference type="Gene3D" id="3.40.50.620">
    <property type="entry name" value="HUPs"/>
    <property type="match status" value="1"/>
</dbReference>
<dbReference type="EMBL" id="AUZY01009564">
    <property type="protein sequence ID" value="EQD41655.1"/>
    <property type="molecule type" value="Genomic_DNA"/>
</dbReference>
<dbReference type="GO" id="GO:0004814">
    <property type="term" value="F:arginine-tRNA ligase activity"/>
    <property type="evidence" value="ECO:0007669"/>
    <property type="project" value="UniProtKB-EC"/>
</dbReference>
<dbReference type="Pfam" id="PF00750">
    <property type="entry name" value="tRNA-synt_1d"/>
    <property type="match status" value="1"/>
</dbReference>
<dbReference type="InterPro" id="IPR001278">
    <property type="entry name" value="Arg-tRNA-ligase"/>
</dbReference>
<feature type="non-terminal residue" evidence="2">
    <location>
        <position position="152"/>
    </location>
</feature>
<dbReference type="InterPro" id="IPR035684">
    <property type="entry name" value="ArgRS_core"/>
</dbReference>
<dbReference type="GO" id="GO:0005524">
    <property type="term" value="F:ATP binding"/>
    <property type="evidence" value="ECO:0007669"/>
    <property type="project" value="InterPro"/>
</dbReference>
<proteinExistence type="predicted"/>
<dbReference type="PRINTS" id="PR01038">
    <property type="entry name" value="TRNASYNTHARG"/>
</dbReference>
<dbReference type="PANTHER" id="PTHR11956">
    <property type="entry name" value="ARGINYL-TRNA SYNTHETASE"/>
    <property type="match status" value="1"/>
</dbReference>
<feature type="non-terminal residue" evidence="2">
    <location>
        <position position="1"/>
    </location>
</feature>
<comment type="caution">
    <text evidence="2">The sequence shown here is derived from an EMBL/GenBank/DDBJ whole genome shotgun (WGS) entry which is preliminary data.</text>
</comment>
<protein>
    <submittedName>
        <fullName evidence="2">Arginyl-tRNA synthetase</fullName>
        <ecNumber evidence="2">6.1.1.19</ecNumber>
    </submittedName>
</protein>
<evidence type="ECO:0000259" key="1">
    <source>
        <dbReference type="Pfam" id="PF00750"/>
    </source>
</evidence>
<accession>T1AI49</accession>
<dbReference type="EC" id="6.1.1.19" evidence="2"/>
<organism evidence="2">
    <name type="scientific">mine drainage metagenome</name>
    <dbReference type="NCBI Taxonomy" id="410659"/>
    <lineage>
        <taxon>unclassified sequences</taxon>
        <taxon>metagenomes</taxon>
        <taxon>ecological metagenomes</taxon>
    </lineage>
</organism>
<sequence length="152" mass="17315">VEHTSTNPTGPIHVGRTRNSIVGDSLSRILKRYGYRVSTQYFVNDTGKQVIGLYLGYLSSENESLEIDNLLAGYRRIYKEIEEDKSREKDIESLIKKYESGEEAVVRQVREICTVMLRGIISSLARIGIKIDDYVWESGFLKSQEMDTVISS</sequence>
<feature type="domain" description="Arginyl-tRNA synthetase catalytic core" evidence="1">
    <location>
        <begin position="1"/>
        <end position="129"/>
    </location>
</feature>
<dbReference type="InterPro" id="IPR014729">
    <property type="entry name" value="Rossmann-like_a/b/a_fold"/>
</dbReference>
<reference evidence="2" key="1">
    <citation type="submission" date="2013-08" db="EMBL/GenBank/DDBJ databases">
        <authorList>
            <person name="Mendez C."/>
            <person name="Richter M."/>
            <person name="Ferrer M."/>
            <person name="Sanchez J."/>
        </authorList>
    </citation>
    <scope>NUCLEOTIDE SEQUENCE</scope>
</reference>